<feature type="transmembrane region" description="Helical" evidence="1">
    <location>
        <begin position="88"/>
        <end position="110"/>
    </location>
</feature>
<dbReference type="Pfam" id="PF05656">
    <property type="entry name" value="DUF805"/>
    <property type="match status" value="1"/>
</dbReference>
<dbReference type="RefSeq" id="WP_013819609.1">
    <property type="nucleotide sequence ID" value="NC_015572.1"/>
</dbReference>
<accession>G0A1Z7</accession>
<evidence type="ECO:0000313" key="3">
    <source>
        <dbReference type="Proteomes" id="UP000008888"/>
    </source>
</evidence>
<evidence type="ECO:0000313" key="2">
    <source>
        <dbReference type="EMBL" id="AEG01380.1"/>
    </source>
</evidence>
<keyword evidence="1" id="KW-0472">Membrane</keyword>
<dbReference type="GO" id="GO:0016020">
    <property type="term" value="C:membrane"/>
    <property type="evidence" value="ECO:0007669"/>
    <property type="project" value="InterPro"/>
</dbReference>
<dbReference type="InterPro" id="IPR008523">
    <property type="entry name" value="DUF805"/>
</dbReference>
<dbReference type="Proteomes" id="UP000008888">
    <property type="component" value="Chromosome"/>
</dbReference>
<keyword evidence="3" id="KW-1185">Reference proteome</keyword>
<dbReference type="EMBL" id="CP002738">
    <property type="protein sequence ID" value="AEG01380.1"/>
    <property type="molecule type" value="Genomic_DNA"/>
</dbReference>
<keyword evidence="1" id="KW-1133">Transmembrane helix</keyword>
<sequence length="154" mass="16451">MENNTHQDSSRAAQQPSQRYNRASFFALGVLPAINAIGLLLYGLGLETSGRSSGHSLPALIVLAILCLLVSLYAAVKRGHDLGWPAWQTTLAYVFSMSMGPVALLLISYFACARGLPSANEYGAAPPASFTAWFWAIFVIVCSGFVLATAARIL</sequence>
<feature type="transmembrane region" description="Helical" evidence="1">
    <location>
        <begin position="57"/>
        <end position="76"/>
    </location>
</feature>
<dbReference type="STRING" id="857087.Metme_3002"/>
<keyword evidence="1" id="KW-0812">Transmembrane</keyword>
<feature type="transmembrane region" description="Helical" evidence="1">
    <location>
        <begin position="25"/>
        <end position="45"/>
    </location>
</feature>
<dbReference type="AlphaFoldDB" id="G0A1Z7"/>
<evidence type="ECO:0000256" key="1">
    <source>
        <dbReference type="SAM" id="Phobius"/>
    </source>
</evidence>
<organism evidence="2 3">
    <name type="scientific">Methylomonas methanica (strain DSM 25384 / MC09)</name>
    <dbReference type="NCBI Taxonomy" id="857087"/>
    <lineage>
        <taxon>Bacteria</taxon>
        <taxon>Pseudomonadati</taxon>
        <taxon>Pseudomonadota</taxon>
        <taxon>Gammaproteobacteria</taxon>
        <taxon>Methylococcales</taxon>
        <taxon>Methylococcaceae</taxon>
        <taxon>Methylomonas</taxon>
    </lineage>
</organism>
<reference evidence="2 3" key="1">
    <citation type="journal article" date="2011" name="J. Bacteriol.">
        <title>Complete Genome Sequence of the Aerobic Marine Methanotroph Methylomonas methanica MC09.</title>
        <authorList>
            <person name="Boden R."/>
            <person name="Cunliffe M."/>
            <person name="Scanlan J."/>
            <person name="Moussard H."/>
            <person name="Kits K.D."/>
            <person name="Klotz M.G."/>
            <person name="Jetten M.S."/>
            <person name="Vuilleumier S."/>
            <person name="Han J."/>
            <person name="Peters L."/>
            <person name="Mikhailova N."/>
            <person name="Teshima H."/>
            <person name="Tapia R."/>
            <person name="Kyrpides N."/>
            <person name="Ivanova N."/>
            <person name="Pagani I."/>
            <person name="Cheng J.F."/>
            <person name="Goodwin L."/>
            <person name="Han C."/>
            <person name="Hauser L."/>
            <person name="Land M.L."/>
            <person name="Lapidus A."/>
            <person name="Lucas S."/>
            <person name="Pitluck S."/>
            <person name="Woyke T."/>
            <person name="Stein L."/>
            <person name="Murrell J.C."/>
        </authorList>
    </citation>
    <scope>NUCLEOTIDE SEQUENCE [LARGE SCALE GENOMIC DNA]</scope>
    <source>
        <strain evidence="2 3">MC09</strain>
    </source>
</reference>
<dbReference type="OrthoDB" id="9812349at2"/>
<evidence type="ECO:0008006" key="4">
    <source>
        <dbReference type="Google" id="ProtNLM"/>
    </source>
</evidence>
<dbReference type="KEGG" id="mmt:Metme_3002"/>
<reference key="2">
    <citation type="submission" date="2011-05" db="EMBL/GenBank/DDBJ databases">
        <title>Complete genome sequence of the aerobic marine methanotroph Methylomonas methanica MC09.</title>
        <authorList>
            <person name="Boden R."/>
            <person name="Cunliffe M."/>
            <person name="Scanlan J."/>
            <person name="Moussard H."/>
            <person name="Kits K.D."/>
            <person name="Klotz M."/>
            <person name="Jetten M."/>
            <person name="Vuilleumier S."/>
            <person name="Han J."/>
            <person name="Peters L."/>
            <person name="Mikhailova N."/>
            <person name="Teshima H."/>
            <person name="Tapia R."/>
            <person name="Kyrpides N."/>
            <person name="Ivanova N."/>
            <person name="Pagani I."/>
            <person name="Cheng J.-F."/>
            <person name="Goodwin L."/>
            <person name="Han C."/>
            <person name="Hauser L."/>
            <person name="Land M."/>
            <person name="Lapidus A."/>
            <person name="Lucas S."/>
            <person name="Pitluck S."/>
            <person name="Woyke T."/>
            <person name="Stein L.Y."/>
            <person name="Murrell C."/>
        </authorList>
    </citation>
    <scope>NUCLEOTIDE SEQUENCE</scope>
    <source>
        <strain>MC09</strain>
    </source>
</reference>
<protein>
    <recommendedName>
        <fullName evidence="4">DUF805 domain-containing protein</fullName>
    </recommendedName>
</protein>
<feature type="transmembrane region" description="Helical" evidence="1">
    <location>
        <begin position="130"/>
        <end position="151"/>
    </location>
</feature>
<reference evidence="3" key="3">
    <citation type="submission" date="2011-05" db="EMBL/GenBank/DDBJ databases">
        <title>Complete sequence of Methylomonas methanica MC09.</title>
        <authorList>
            <consortium name="US DOE Joint Genome Institute"/>
            <person name="Lucas S."/>
            <person name="Han J."/>
            <person name="Lapidus A."/>
            <person name="Cheng J.-F."/>
            <person name="Goodwin L."/>
            <person name="Pitluck S."/>
            <person name="Peters L."/>
            <person name="Mikhailova N."/>
            <person name="Teshima H."/>
            <person name="Han C."/>
            <person name="Tapia R."/>
            <person name="Land M."/>
            <person name="Hauser L."/>
            <person name="Kyrpides N."/>
            <person name="Ivanova N."/>
            <person name="Pagani I."/>
            <person name="Stein L."/>
            <person name="Woyke T."/>
        </authorList>
    </citation>
    <scope>NUCLEOTIDE SEQUENCE [LARGE SCALE GENOMIC DNA]</scope>
    <source>
        <strain evidence="3">MC09</strain>
    </source>
</reference>
<gene>
    <name evidence="2" type="ordered locus">Metme_3002</name>
</gene>
<proteinExistence type="predicted"/>
<name>G0A1Z7_METMM</name>
<dbReference type="HOGENOM" id="CLU_1702211_0_0_6"/>